<dbReference type="PANTHER" id="PTHR30287:SF1">
    <property type="entry name" value="INNER MEMBRANE PROTEIN"/>
    <property type="match status" value="1"/>
</dbReference>
<evidence type="ECO:0000256" key="1">
    <source>
        <dbReference type="ARBA" id="ARBA00004651"/>
    </source>
</evidence>
<evidence type="ECO:0000256" key="3">
    <source>
        <dbReference type="ARBA" id="ARBA00022692"/>
    </source>
</evidence>
<name>A0A6I2MBE6_9BACI</name>
<keyword evidence="2" id="KW-1003">Cell membrane</keyword>
<dbReference type="GO" id="GO:0005886">
    <property type="term" value="C:plasma membrane"/>
    <property type="evidence" value="ECO:0007669"/>
    <property type="project" value="UniProtKB-SubCell"/>
</dbReference>
<feature type="domain" description="ABC3 transporter permease C-terminal" evidence="7">
    <location>
        <begin position="624"/>
        <end position="742"/>
    </location>
</feature>
<evidence type="ECO:0000313" key="8">
    <source>
        <dbReference type="EMBL" id="MRX55570.1"/>
    </source>
</evidence>
<evidence type="ECO:0000256" key="2">
    <source>
        <dbReference type="ARBA" id="ARBA00022475"/>
    </source>
</evidence>
<evidence type="ECO:0000259" key="7">
    <source>
        <dbReference type="Pfam" id="PF02687"/>
    </source>
</evidence>
<dbReference type="InterPro" id="IPR003838">
    <property type="entry name" value="ABC3_permease_C"/>
</dbReference>
<feature type="transmembrane region" description="Helical" evidence="6">
    <location>
        <begin position="413"/>
        <end position="433"/>
    </location>
</feature>
<keyword evidence="5 6" id="KW-0472">Membrane</keyword>
<feature type="domain" description="ABC3 transporter permease C-terminal" evidence="7">
    <location>
        <begin position="251"/>
        <end position="371"/>
    </location>
</feature>
<dbReference type="Proteomes" id="UP000441585">
    <property type="component" value="Unassembled WGS sequence"/>
</dbReference>
<evidence type="ECO:0000256" key="4">
    <source>
        <dbReference type="ARBA" id="ARBA00022989"/>
    </source>
</evidence>
<feature type="transmembrane region" description="Helical" evidence="6">
    <location>
        <begin position="296"/>
        <end position="318"/>
    </location>
</feature>
<accession>A0A6I2MBE6</accession>
<comment type="subcellular location">
    <subcellularLocation>
        <location evidence="1">Cell membrane</location>
        <topology evidence="1">Multi-pass membrane protein</topology>
    </subcellularLocation>
</comment>
<gene>
    <name evidence="8" type="ORF">GJU41_16535</name>
</gene>
<evidence type="ECO:0000256" key="6">
    <source>
        <dbReference type="SAM" id="Phobius"/>
    </source>
</evidence>
<keyword evidence="9" id="KW-1185">Reference proteome</keyword>
<feature type="transmembrane region" description="Helical" evidence="6">
    <location>
        <begin position="338"/>
        <end position="364"/>
    </location>
</feature>
<protein>
    <submittedName>
        <fullName evidence="8">FtsX-like permease family protein</fullName>
    </submittedName>
</protein>
<feature type="transmembrane region" description="Helical" evidence="6">
    <location>
        <begin position="248"/>
        <end position="268"/>
    </location>
</feature>
<comment type="caution">
    <text evidence="8">The sequence shown here is derived from an EMBL/GenBank/DDBJ whole genome shotgun (WGS) entry which is preliminary data.</text>
</comment>
<feature type="transmembrane region" description="Helical" evidence="6">
    <location>
        <begin position="620"/>
        <end position="644"/>
    </location>
</feature>
<feature type="transmembrane region" description="Helical" evidence="6">
    <location>
        <begin position="665"/>
        <end position="691"/>
    </location>
</feature>
<keyword evidence="4 6" id="KW-1133">Transmembrane helix</keyword>
<proteinExistence type="predicted"/>
<reference evidence="8 9" key="1">
    <citation type="submission" date="2019-11" db="EMBL/GenBank/DDBJ databases">
        <title>Bacillus idriensis genome.</title>
        <authorList>
            <person name="Konopka E.N."/>
            <person name="Newman J.D."/>
        </authorList>
    </citation>
    <scope>NUCLEOTIDE SEQUENCE [LARGE SCALE GENOMIC DNA]</scope>
    <source>
        <strain evidence="8 9">DSM 19097</strain>
    </source>
</reference>
<organism evidence="8 9">
    <name type="scientific">Metabacillus idriensis</name>
    <dbReference type="NCBI Taxonomy" id="324768"/>
    <lineage>
        <taxon>Bacteria</taxon>
        <taxon>Bacillati</taxon>
        <taxon>Bacillota</taxon>
        <taxon>Bacilli</taxon>
        <taxon>Bacillales</taxon>
        <taxon>Bacillaceae</taxon>
        <taxon>Metabacillus</taxon>
    </lineage>
</organism>
<dbReference type="AlphaFoldDB" id="A0A6I2MBE6"/>
<dbReference type="Pfam" id="PF02687">
    <property type="entry name" value="FtsX"/>
    <property type="match status" value="2"/>
</dbReference>
<evidence type="ECO:0000313" key="9">
    <source>
        <dbReference type="Proteomes" id="UP000441585"/>
    </source>
</evidence>
<dbReference type="PANTHER" id="PTHR30287">
    <property type="entry name" value="MEMBRANE COMPONENT OF PREDICTED ABC SUPERFAMILY METABOLITE UPTAKE TRANSPORTER"/>
    <property type="match status" value="1"/>
</dbReference>
<dbReference type="EMBL" id="WKKF01000005">
    <property type="protein sequence ID" value="MRX55570.1"/>
    <property type="molecule type" value="Genomic_DNA"/>
</dbReference>
<dbReference type="InterPro" id="IPR038766">
    <property type="entry name" value="Membrane_comp_ABC_pdt"/>
</dbReference>
<feature type="transmembrane region" description="Helical" evidence="6">
    <location>
        <begin position="711"/>
        <end position="729"/>
    </location>
</feature>
<keyword evidence="3 6" id="KW-0812">Transmembrane</keyword>
<evidence type="ECO:0000256" key="5">
    <source>
        <dbReference type="ARBA" id="ARBA00023136"/>
    </source>
</evidence>
<sequence length="751" mass="83815">MGMKIRKMAVRGMRHKPLQFSGAVFLLAIAVMLFVMLSSSMALMDSSNQLFRKNYKQEDFQFAAGERLTKGQMDDLENKFNLVLEERSWLDAEWEEGTTVRFLSLQSGMNLPFVEKGELPEKKNEAALTVAYASHHSLDVGDQWKAGGKTYTVTAHVHLPDYIYGVQNENDLFYDSKTFGAALIRKADFPDNRQAPVYYTGLLKKEEQQTDELKKAVSAVVPVTKWTDAEDNIRISYIDAEIESNQSFGTVLPLFIGLLSLFIVVLIVKRQIELQAKQIGTLLALGYTAREITSSFMVYPLAVSAAGSAAGMAIGILASKPMTSLYTSFYNLPILKSFAFDPYTIVLGFAVPIIVIGAAGFFTIRKTVIKPPLQLLNTRPAFSKKGTVSLSKRLSFKARFRLKMLIGNPSKSFVLFVGILFSAILLTFGFISMNSMNQLLKKTYEDAYRYEYAVYYQDLKTNEMTGGDSPFTVSEVTLKSGDKKDAKTQLYGIDADTSMLKLIDSRGSDLNQSLSDGAVVTQALAAAEGLQKGDSVTIRNQWTQKEQSVKITGIAEIFIGHAIYLPREEVNSFLDLENTAYLGKWTNEKPEENPNEPITMIEDKQAMKKVFETLLEPTKYSVAVISLFAFIIGLIIIYLITSLIMEENTVNISLLKVMGYEQKEISSVLLNVYTPIVIIGYILGVPLAFISYKGLMASVSESTSFSLPIEAEPIMLIAGFIIVYLAYWTSLQLSKRKIKNISLQEVLKRQE</sequence>